<organism evidence="1 2">
    <name type="scientific">Marinobacterium sediminicola</name>
    <dbReference type="NCBI Taxonomy" id="518898"/>
    <lineage>
        <taxon>Bacteria</taxon>
        <taxon>Pseudomonadati</taxon>
        <taxon>Pseudomonadota</taxon>
        <taxon>Gammaproteobacteria</taxon>
        <taxon>Oceanospirillales</taxon>
        <taxon>Oceanospirillaceae</taxon>
        <taxon>Marinobacterium</taxon>
    </lineage>
</organism>
<name>A0ABY1S354_9GAMM</name>
<proteinExistence type="predicted"/>
<keyword evidence="2" id="KW-1185">Reference proteome</keyword>
<evidence type="ECO:0000313" key="1">
    <source>
        <dbReference type="EMBL" id="SMR77671.1"/>
    </source>
</evidence>
<protein>
    <submittedName>
        <fullName evidence="1">Uncharacterized protein</fullName>
    </submittedName>
</protein>
<sequence>MKRLIKRNKTRTPDRLSDKKYNGRLCMKEAPVCVFNLFEIFLQKGVDTRVGMRRIRLLA</sequence>
<gene>
    <name evidence="1" type="ORF">SAMN04487964_11589</name>
</gene>
<comment type="caution">
    <text evidence="1">The sequence shown here is derived from an EMBL/GenBank/DDBJ whole genome shotgun (WGS) entry which is preliminary data.</text>
</comment>
<evidence type="ECO:0000313" key="2">
    <source>
        <dbReference type="Proteomes" id="UP001159257"/>
    </source>
</evidence>
<dbReference type="EMBL" id="FXWV01000015">
    <property type="protein sequence ID" value="SMR77671.1"/>
    <property type="molecule type" value="Genomic_DNA"/>
</dbReference>
<accession>A0ABY1S354</accession>
<reference evidence="1 2" key="1">
    <citation type="submission" date="2017-05" db="EMBL/GenBank/DDBJ databases">
        <authorList>
            <person name="Varghese N."/>
            <person name="Submissions S."/>
        </authorList>
    </citation>
    <scope>NUCLEOTIDE SEQUENCE [LARGE SCALE GENOMIC DNA]</scope>
    <source>
        <strain evidence="1 2">CGMCC 1.7287</strain>
    </source>
</reference>
<dbReference type="Proteomes" id="UP001159257">
    <property type="component" value="Unassembled WGS sequence"/>
</dbReference>